<dbReference type="EMBL" id="JPKZ01021481">
    <property type="protein sequence ID" value="KHN71641.1"/>
    <property type="molecule type" value="Genomic_DNA"/>
</dbReference>
<dbReference type="OrthoDB" id="530923at2759"/>
<name>A0A0B2UKR7_TOXCA</name>
<accession>A0A0B2UKR7</accession>
<comment type="caution">
    <text evidence="1">The sequence shown here is derived from an EMBL/GenBank/DDBJ whole genome shotgun (WGS) entry which is preliminary data.</text>
</comment>
<organism evidence="1 2">
    <name type="scientific">Toxocara canis</name>
    <name type="common">Canine roundworm</name>
    <dbReference type="NCBI Taxonomy" id="6265"/>
    <lineage>
        <taxon>Eukaryota</taxon>
        <taxon>Metazoa</taxon>
        <taxon>Ecdysozoa</taxon>
        <taxon>Nematoda</taxon>
        <taxon>Chromadorea</taxon>
        <taxon>Rhabditida</taxon>
        <taxon>Spirurina</taxon>
        <taxon>Ascaridomorpha</taxon>
        <taxon>Ascaridoidea</taxon>
        <taxon>Toxocaridae</taxon>
        <taxon>Toxocara</taxon>
    </lineage>
</organism>
<evidence type="ECO:0000313" key="1">
    <source>
        <dbReference type="EMBL" id="KHN71641.1"/>
    </source>
</evidence>
<sequence length="127" mass="14444">MDLAIVPRITRCANMRFMRKVAMHGGKSVLAMSNMLNVFRVTRWAFTPAALLHTHKGGKEPSSIHDDQGSWNLDGEILPQPPDATLHFRRAFRFFFVLLSICEKSSARNSESIILSDFDRLRDEILA</sequence>
<evidence type="ECO:0000313" key="2">
    <source>
        <dbReference type="Proteomes" id="UP000031036"/>
    </source>
</evidence>
<dbReference type="AlphaFoldDB" id="A0A0B2UKR7"/>
<dbReference type="Proteomes" id="UP000031036">
    <property type="component" value="Unassembled WGS sequence"/>
</dbReference>
<keyword evidence="2" id="KW-1185">Reference proteome</keyword>
<proteinExistence type="predicted"/>
<protein>
    <submittedName>
        <fullName evidence="1">Uncharacterized protein</fullName>
    </submittedName>
</protein>
<gene>
    <name evidence="1" type="ORF">Tcan_00317</name>
</gene>
<dbReference type="STRING" id="6265.A0A0B2UKR7"/>
<reference evidence="1 2" key="1">
    <citation type="submission" date="2014-11" db="EMBL/GenBank/DDBJ databases">
        <title>Genetic blueprint of the zoonotic pathogen Toxocara canis.</title>
        <authorList>
            <person name="Zhu X.-Q."/>
            <person name="Korhonen P.K."/>
            <person name="Cai H."/>
            <person name="Young N.D."/>
            <person name="Nejsum P."/>
            <person name="von Samson-Himmelstjerna G."/>
            <person name="Boag P.R."/>
            <person name="Tan P."/>
            <person name="Li Q."/>
            <person name="Min J."/>
            <person name="Yang Y."/>
            <person name="Wang X."/>
            <person name="Fang X."/>
            <person name="Hall R.S."/>
            <person name="Hofmann A."/>
            <person name="Sternberg P.W."/>
            <person name="Jex A.R."/>
            <person name="Gasser R.B."/>
        </authorList>
    </citation>
    <scope>NUCLEOTIDE SEQUENCE [LARGE SCALE GENOMIC DNA]</scope>
    <source>
        <strain evidence="1">PN_DK_2014</strain>
    </source>
</reference>
<dbReference type="Gene3D" id="2.60.200.40">
    <property type="match status" value="1"/>
</dbReference>